<sequence length="400" mass="45451">MTRSCTTCGAPTKKTCRGCSRAAYCSANCQKKHWAIHILECDKPGREITTADRLAATVISREVSTDVETLIDYGFCRVADPKDINSLVAVYTEIIRDFGVKPLTIHKWRVEKKLHSEMIAQYRSAGKKASQRNFLWLRTNAQVFDSESACGPSVDARDAVIELMVWTRIGGSPRATRQQIEQVKETWSDEKRFCYSFYTMVISCGGATAELPEYWLKFGFCTFQDDMAAPLRSLYFDLIQKCTFDEFCEAFSSSSLISLMDRKGLKTARSAMPTEFESLLSRSPDDISSIWQLKLYALGCAINPEPACFAIYGFMNCTDDAEVNRLRRFYGTLFKEYSVPPLQLEDAALCDQLFPYIAKLPDMKLSKSEKRFLTRVMKTCNDIAIRWYISQMMSTTGHPL</sequence>
<evidence type="ECO:0000256" key="3">
    <source>
        <dbReference type="ARBA" id="ARBA00022833"/>
    </source>
</evidence>
<dbReference type="InterPro" id="IPR002893">
    <property type="entry name" value="Znf_MYND"/>
</dbReference>
<dbReference type="EMBL" id="KV419394">
    <property type="protein sequence ID" value="KZS98764.1"/>
    <property type="molecule type" value="Genomic_DNA"/>
</dbReference>
<dbReference type="SUPFAM" id="SSF144232">
    <property type="entry name" value="HIT/MYND zinc finger-like"/>
    <property type="match status" value="1"/>
</dbReference>
<evidence type="ECO:0000256" key="2">
    <source>
        <dbReference type="ARBA" id="ARBA00022771"/>
    </source>
</evidence>
<dbReference type="Gene3D" id="6.10.140.2220">
    <property type="match status" value="1"/>
</dbReference>
<keyword evidence="3" id="KW-0862">Zinc</keyword>
<name>A0A165AC10_9AGAM</name>
<dbReference type="Proteomes" id="UP000076722">
    <property type="component" value="Unassembled WGS sequence"/>
</dbReference>
<dbReference type="OrthoDB" id="4851849at2759"/>
<feature type="domain" description="MYND-type" evidence="5">
    <location>
        <begin position="5"/>
        <end position="41"/>
    </location>
</feature>
<protein>
    <recommendedName>
        <fullName evidence="5">MYND-type domain-containing protein</fullName>
    </recommendedName>
</protein>
<keyword evidence="2 4" id="KW-0863">Zinc-finger</keyword>
<evidence type="ECO:0000313" key="7">
    <source>
        <dbReference type="Proteomes" id="UP000076722"/>
    </source>
</evidence>
<dbReference type="STRING" id="1314777.A0A165AC10"/>
<gene>
    <name evidence="6" type="ORF">SISNIDRAFT_447556</name>
</gene>
<dbReference type="GO" id="GO:0008270">
    <property type="term" value="F:zinc ion binding"/>
    <property type="evidence" value="ECO:0007669"/>
    <property type="project" value="UniProtKB-KW"/>
</dbReference>
<evidence type="ECO:0000259" key="5">
    <source>
        <dbReference type="PROSITE" id="PS50865"/>
    </source>
</evidence>
<dbReference type="PROSITE" id="PS01360">
    <property type="entry name" value="ZF_MYND_1"/>
    <property type="match status" value="1"/>
</dbReference>
<proteinExistence type="predicted"/>
<organism evidence="6 7">
    <name type="scientific">Sistotremastrum niveocremeum HHB9708</name>
    <dbReference type="NCBI Taxonomy" id="1314777"/>
    <lineage>
        <taxon>Eukaryota</taxon>
        <taxon>Fungi</taxon>
        <taxon>Dikarya</taxon>
        <taxon>Basidiomycota</taxon>
        <taxon>Agaricomycotina</taxon>
        <taxon>Agaricomycetes</taxon>
        <taxon>Sistotremastrales</taxon>
        <taxon>Sistotremastraceae</taxon>
        <taxon>Sertulicium</taxon>
        <taxon>Sertulicium niveocremeum</taxon>
    </lineage>
</organism>
<dbReference type="PROSITE" id="PS50865">
    <property type="entry name" value="ZF_MYND_2"/>
    <property type="match status" value="1"/>
</dbReference>
<dbReference type="Pfam" id="PF01753">
    <property type="entry name" value="zf-MYND"/>
    <property type="match status" value="1"/>
</dbReference>
<keyword evidence="1" id="KW-0479">Metal-binding</keyword>
<evidence type="ECO:0000256" key="4">
    <source>
        <dbReference type="PROSITE-ProRule" id="PRU00134"/>
    </source>
</evidence>
<dbReference type="AlphaFoldDB" id="A0A165AC10"/>
<evidence type="ECO:0000256" key="1">
    <source>
        <dbReference type="ARBA" id="ARBA00022723"/>
    </source>
</evidence>
<evidence type="ECO:0000313" key="6">
    <source>
        <dbReference type="EMBL" id="KZS98764.1"/>
    </source>
</evidence>
<reference evidence="6 7" key="1">
    <citation type="journal article" date="2016" name="Mol. Biol. Evol.">
        <title>Comparative Genomics of Early-Diverging Mushroom-Forming Fungi Provides Insights into the Origins of Lignocellulose Decay Capabilities.</title>
        <authorList>
            <person name="Nagy L.G."/>
            <person name="Riley R."/>
            <person name="Tritt A."/>
            <person name="Adam C."/>
            <person name="Daum C."/>
            <person name="Floudas D."/>
            <person name="Sun H."/>
            <person name="Yadav J.S."/>
            <person name="Pangilinan J."/>
            <person name="Larsson K.H."/>
            <person name="Matsuura K."/>
            <person name="Barry K."/>
            <person name="Labutti K."/>
            <person name="Kuo R."/>
            <person name="Ohm R.A."/>
            <person name="Bhattacharya S.S."/>
            <person name="Shirouzu T."/>
            <person name="Yoshinaga Y."/>
            <person name="Martin F.M."/>
            <person name="Grigoriev I.V."/>
            <person name="Hibbett D.S."/>
        </authorList>
    </citation>
    <scope>NUCLEOTIDE SEQUENCE [LARGE SCALE GENOMIC DNA]</scope>
    <source>
        <strain evidence="6 7">HHB9708</strain>
    </source>
</reference>
<accession>A0A165AC10</accession>
<keyword evidence="7" id="KW-1185">Reference proteome</keyword>